<reference evidence="1 2" key="1">
    <citation type="submission" date="2018-12" db="EMBL/GenBank/DDBJ databases">
        <title>Corynebacterium sanguinis sp. nov., a clinically-associated and environmental corynebacterium.</title>
        <authorList>
            <person name="Gonzales-Siles L."/>
            <person name="Jaen-Luchoro D."/>
            <person name="Cardew S."/>
            <person name="Inganas E."/>
            <person name="Ohlen M."/>
            <person name="Jensie-Markopolous S."/>
            <person name="Pinyeiro-Iglesias B."/>
            <person name="Molin K."/>
            <person name="Skovbjerg S."/>
            <person name="Svensson-Stadler L."/>
            <person name="Funke G."/>
            <person name="Moore E.R.B."/>
        </authorList>
    </citation>
    <scope>NUCLEOTIDE SEQUENCE [LARGE SCALE GENOMIC DNA]</scope>
    <source>
        <strain evidence="1 2">58734</strain>
    </source>
</reference>
<organism evidence="1 2">
    <name type="scientific">Corynebacterium sanguinis</name>
    <dbReference type="NCBI Taxonomy" id="2594913"/>
    <lineage>
        <taxon>Bacteria</taxon>
        <taxon>Bacillati</taxon>
        <taxon>Actinomycetota</taxon>
        <taxon>Actinomycetes</taxon>
        <taxon>Mycobacteriales</taxon>
        <taxon>Corynebacteriaceae</taxon>
        <taxon>Corynebacterium</taxon>
    </lineage>
</organism>
<dbReference type="EMBL" id="RXIR01000025">
    <property type="protein sequence ID" value="TVS26855.1"/>
    <property type="molecule type" value="Genomic_DNA"/>
</dbReference>
<dbReference type="Proteomes" id="UP000336646">
    <property type="component" value="Unassembled WGS sequence"/>
</dbReference>
<dbReference type="OrthoDB" id="9883639at2"/>
<name>A0A6C1TZF8_9CORY</name>
<protein>
    <submittedName>
        <fullName evidence="1">Uncharacterized protein</fullName>
    </submittedName>
</protein>
<dbReference type="RefSeq" id="WP_136651853.1">
    <property type="nucleotide sequence ID" value="NZ_CP038157.1"/>
</dbReference>
<sequence length="102" mass="10794">MTTYTTNVEVDVRNVDEAAATVNTSSAAAFVFEQLIQRAGTSGAISAAGDATGDTFPVKVEAANVNDADDRLNDTFRPRLVDGVDYAISWTLPRTATGGFFD</sequence>
<proteinExistence type="predicted"/>
<evidence type="ECO:0000313" key="2">
    <source>
        <dbReference type="Proteomes" id="UP000336646"/>
    </source>
</evidence>
<dbReference type="AlphaFoldDB" id="A0A6C1TZF8"/>
<gene>
    <name evidence="1" type="ORF">EKI59_09845</name>
</gene>
<dbReference type="GeneID" id="74902816"/>
<evidence type="ECO:0000313" key="1">
    <source>
        <dbReference type="EMBL" id="TVS26855.1"/>
    </source>
</evidence>
<comment type="caution">
    <text evidence="1">The sequence shown here is derived from an EMBL/GenBank/DDBJ whole genome shotgun (WGS) entry which is preliminary data.</text>
</comment>
<accession>A0A6C1TZF8</accession>